<dbReference type="AlphaFoldDB" id="J3JGH1"/>
<sequence>MRATTTCLSPRFFSITYCLHRDVVFETLRRDVDRESTASGSVLWRGSSARLLTSTNVRRIGESSSSVCHSHTTTL</sequence>
<organism evidence="1 2">
    <name type="scientific">Halogranum salarium B-1</name>
    <dbReference type="NCBI Taxonomy" id="1210908"/>
    <lineage>
        <taxon>Archaea</taxon>
        <taxon>Methanobacteriati</taxon>
        <taxon>Methanobacteriota</taxon>
        <taxon>Stenosarchaea group</taxon>
        <taxon>Halobacteria</taxon>
        <taxon>Halobacteriales</taxon>
        <taxon>Haloferacaceae</taxon>
    </lineage>
</organism>
<name>J3JGH1_9EURY</name>
<accession>J3JGH1</accession>
<gene>
    <name evidence="1" type="ORF">HSB1_06990</name>
</gene>
<comment type="caution">
    <text evidence="1">The sequence shown here is derived from an EMBL/GenBank/DDBJ whole genome shotgun (WGS) entry which is preliminary data.</text>
</comment>
<evidence type="ECO:0000313" key="1">
    <source>
        <dbReference type="EMBL" id="EJN60096.1"/>
    </source>
</evidence>
<proteinExistence type="predicted"/>
<reference evidence="1 2" key="1">
    <citation type="journal article" date="2012" name="J. Bacteriol.">
        <title>Draft Genome Sequence of the Extremely Halophilic Archaeon Halogranum salarium B-1T.</title>
        <authorList>
            <person name="Kim K.K."/>
            <person name="Lee K.C."/>
            <person name="Lee J.S."/>
        </authorList>
    </citation>
    <scope>NUCLEOTIDE SEQUENCE [LARGE SCALE GENOMIC DNA]</scope>
    <source>
        <strain evidence="1 2">B-1</strain>
    </source>
</reference>
<protein>
    <submittedName>
        <fullName evidence="1">Uncharacterized protein</fullName>
    </submittedName>
</protein>
<dbReference type="EMBL" id="ALJD01000003">
    <property type="protein sequence ID" value="EJN60096.1"/>
    <property type="molecule type" value="Genomic_DNA"/>
</dbReference>
<evidence type="ECO:0000313" key="2">
    <source>
        <dbReference type="Proteomes" id="UP000007813"/>
    </source>
</evidence>
<dbReference type="Proteomes" id="UP000007813">
    <property type="component" value="Unassembled WGS sequence"/>
</dbReference>